<protein>
    <submittedName>
        <fullName evidence="3">Uncharacterized protein</fullName>
    </submittedName>
</protein>
<feature type="chain" id="PRO_5005290355" evidence="2">
    <location>
        <begin position="20"/>
        <end position="1798"/>
    </location>
</feature>
<feature type="region of interest" description="Disordered" evidence="1">
    <location>
        <begin position="1094"/>
        <end position="1140"/>
    </location>
</feature>
<accession>A0A0J7KZW8</accession>
<feature type="compositionally biased region" description="Basic and acidic residues" evidence="1">
    <location>
        <begin position="969"/>
        <end position="978"/>
    </location>
</feature>
<dbReference type="OrthoDB" id="10575481at2759"/>
<feature type="signal peptide" evidence="2">
    <location>
        <begin position="1"/>
        <end position="19"/>
    </location>
</feature>
<comment type="caution">
    <text evidence="3">The sequence shown here is derived from an EMBL/GenBank/DDBJ whole genome shotgun (WGS) entry which is preliminary data.</text>
</comment>
<evidence type="ECO:0000256" key="2">
    <source>
        <dbReference type="SAM" id="SignalP"/>
    </source>
</evidence>
<name>A0A0J7KZW8_LASNI</name>
<keyword evidence="2" id="KW-0732">Signal</keyword>
<feature type="compositionally biased region" description="Polar residues" evidence="1">
    <location>
        <begin position="1125"/>
        <end position="1135"/>
    </location>
</feature>
<dbReference type="PaxDb" id="67767-A0A0J7KZW8"/>
<evidence type="ECO:0000313" key="3">
    <source>
        <dbReference type="EMBL" id="KMQ96062.1"/>
    </source>
</evidence>
<dbReference type="Proteomes" id="UP000036403">
    <property type="component" value="Unassembled WGS sequence"/>
</dbReference>
<keyword evidence="4" id="KW-1185">Reference proteome</keyword>
<feature type="region of interest" description="Disordered" evidence="1">
    <location>
        <begin position="577"/>
        <end position="613"/>
    </location>
</feature>
<feature type="region of interest" description="Disordered" evidence="1">
    <location>
        <begin position="1343"/>
        <end position="1363"/>
    </location>
</feature>
<feature type="compositionally biased region" description="Basic and acidic residues" evidence="1">
    <location>
        <begin position="387"/>
        <end position="400"/>
    </location>
</feature>
<feature type="compositionally biased region" description="Basic and acidic residues" evidence="1">
    <location>
        <begin position="318"/>
        <end position="334"/>
    </location>
</feature>
<feature type="region of interest" description="Disordered" evidence="1">
    <location>
        <begin position="957"/>
        <end position="978"/>
    </location>
</feature>
<feature type="compositionally biased region" description="Polar residues" evidence="1">
    <location>
        <begin position="32"/>
        <end position="44"/>
    </location>
</feature>
<proteinExistence type="predicted"/>
<feature type="compositionally biased region" description="Basic and acidic residues" evidence="1">
    <location>
        <begin position="296"/>
        <end position="306"/>
    </location>
</feature>
<sequence>MMNISVILSFLLCWSFVSPNPHHEKSNDKSVGESNHINDGSDTLTLGKEYSDEPSSGKDWGGDFFNFLNFFNHKDLDNDGKIYQADNKSFLDKLIYQGSNFFKTLIPKSKSSDNSLFDNIITWVQKNVETVGKLFTNKDNNLTNDSEIEESASIDEKIEKHSDRAKRDLRTSNSGLLWANPHKGGISEHLLKLSEGSSNVLKSEKATVAESLNGRAAISKILARAKAKAAKAAQYKNLYDNDDFRKWLLSGSSFDTNIFKHPFRLSHNTKITDDSETENTDNQHIFSKSHHVSKPTNHEHHREIKHTLPNSTALGIADTDRSYTKLSRKSEHQKHLSSKLQSTSGEKHGRDTNEMLHKPTVSRHTHGLSSYEDEEDTGLRHTSSHADAPHVHFRITKDQETGNNIPKRKHAKWTHTDSSRAHASHASHSAESYEFETSDERERYGRKFIFKTSYKPGEDEERIYTGHRKGHKFSEEINIHEGDKTNYDHLASSLFQHGSSIDPHHEKNIKNRNKQNLDGIQYSTIHSTTSTETKEGIEKKQSGNMLITKISTGVSTRHTKPVNIDIEHYHSRDQGVAANSATSFSSSLSDNKENKRTNNVLASPSVDDGSATVGTKTENDYGALGRTHSVIDNDVTSTGIEMGFSGIESHPPVDSSLAHSSLSHVHSKTHLGNQKVHHSISGYERSTVASETKHLMDAKTPMESQNKDHDLKANKKITTNVASSTETIPSITNEHHHRIVSSDEEISDEEVSDEENYMKARKKYMDLKGKYINHARHKTSIEVIDIDDDSAEVLIPEFPVHKHGKAHVLHDINYYDFDGEEISDEKIESAEDLKRIQNNYDNLEEKEKFTDNTKVSKESQMIISNERLSHDRHSQHRKNDKHNQHKYRSHHNKQNRHKNNNQYNHHSTYNQHKYHSQDNHHVLDEQANNMKSSSTASDATEFDTWDKYIYFIQKHGRRNTESNASFESSIKEGKKQNNAKHEKILLLNKKGRKYISDEDKHHYLKKHTNLSGPVMHSIEINKITSTNNNEKEIKSENNTKNRSKVVTRVESLIPDGSTIDTSHMKHNNKKISNNNKNYSQASWELMSLKNSRADVQTETEGVDDTYGGNENVDIKTKQTAKAESKSNIQSASSKTSESDNTKKIVAMIEQASDKKISSSSITSGYQNYDNEISGSSKLTAKSQMDTIRHSNKKLENTQEINANVGTLTKLTSLNDKIDKSRSNIQNAIASSKSSTKSQIGFWDYWNNKKYNTNAKASADAISVGVKNKQKSVLGNTSTFSKLSANSEESKKYSNDLKNAIGTAKSEALSGAAKASAESMLLNVVKDKYQSQLQKSISSSSVLSSEKSQAEYERNNLQKNKIDVSTAKVPIQSTAFNNNDKGHWSDSSKSSLPSKWLKEKHIKNKHYSDNIKVNHEDNVSVATEIGETSSDIVRNSHQQESKNVMKNSLSETSSDLFSKAQVKSAHDSVILKDDCKNSATANTIIKTKSNNYGNQHEDLHKTRFLSSSAEDSQHNIKSILSENSYVTIPAINENIVKSGKAKKDGEVIFNLSTLGKMKIHNKIKKEHLNNWPITTSDIATLAEERTENKDKFNDSKTTEKVAVYTGTSGVAAATNNIESEQHDIHVEDRNKLEDSWNTETKIRNAILDTSAEMIALKEKNKSERKSIFDNKLATALSNEAQTKTQIINKGKYGVMDNLESSVNTEETQHSITSAMSSASASSSSNMNTDLGTKYDQINNKMSTTSLITSVSKDIKGSEKDLSSDQTSLHLADKINRCKKDVETREFISQATNLYKVNKS</sequence>
<evidence type="ECO:0000313" key="4">
    <source>
        <dbReference type="Proteomes" id="UP000036403"/>
    </source>
</evidence>
<feature type="compositionally biased region" description="Basic and acidic residues" evidence="1">
    <location>
        <begin position="1347"/>
        <end position="1361"/>
    </location>
</feature>
<dbReference type="EMBL" id="LBMM01001577">
    <property type="protein sequence ID" value="KMQ96062.1"/>
    <property type="molecule type" value="Genomic_DNA"/>
</dbReference>
<feature type="region of interest" description="Disordered" evidence="1">
    <location>
        <begin position="24"/>
        <end position="50"/>
    </location>
</feature>
<feature type="compositionally biased region" description="Basic and acidic residues" evidence="1">
    <location>
        <begin position="1112"/>
        <end position="1124"/>
    </location>
</feature>
<dbReference type="STRING" id="67767.A0A0J7KZW8"/>
<feature type="region of interest" description="Disordered" evidence="1">
    <location>
        <begin position="845"/>
        <end position="907"/>
    </location>
</feature>
<feature type="region of interest" description="Disordered" evidence="1">
    <location>
        <begin position="1056"/>
        <end position="1076"/>
    </location>
</feature>
<reference evidence="3 4" key="1">
    <citation type="submission" date="2015-04" db="EMBL/GenBank/DDBJ databases">
        <title>Lasius niger genome sequencing.</title>
        <authorList>
            <person name="Konorov E.A."/>
            <person name="Nikitin M.A."/>
            <person name="Kirill M.V."/>
            <person name="Chang P."/>
        </authorList>
    </citation>
    <scope>NUCLEOTIDE SEQUENCE [LARGE SCALE GENOMIC DNA]</scope>
    <source>
        <tissue evidence="3">Whole</tissue>
    </source>
</reference>
<organism evidence="3 4">
    <name type="scientific">Lasius niger</name>
    <name type="common">Black garden ant</name>
    <dbReference type="NCBI Taxonomy" id="67767"/>
    <lineage>
        <taxon>Eukaryota</taxon>
        <taxon>Metazoa</taxon>
        <taxon>Ecdysozoa</taxon>
        <taxon>Arthropoda</taxon>
        <taxon>Hexapoda</taxon>
        <taxon>Insecta</taxon>
        <taxon>Pterygota</taxon>
        <taxon>Neoptera</taxon>
        <taxon>Endopterygota</taxon>
        <taxon>Hymenoptera</taxon>
        <taxon>Apocrita</taxon>
        <taxon>Aculeata</taxon>
        <taxon>Formicoidea</taxon>
        <taxon>Formicidae</taxon>
        <taxon>Formicinae</taxon>
        <taxon>Lasius</taxon>
        <taxon>Lasius</taxon>
    </lineage>
</organism>
<feature type="compositionally biased region" description="Basic residues" evidence="1">
    <location>
        <begin position="873"/>
        <end position="899"/>
    </location>
</feature>
<gene>
    <name evidence="3" type="ORF">RF55_3682</name>
</gene>
<feature type="compositionally biased region" description="Basic and acidic residues" evidence="1">
    <location>
        <begin position="345"/>
        <end position="357"/>
    </location>
</feature>
<feature type="compositionally biased region" description="Low complexity" evidence="1">
    <location>
        <begin position="577"/>
        <end position="589"/>
    </location>
</feature>
<feature type="compositionally biased region" description="Basic and acidic residues" evidence="1">
    <location>
        <begin position="845"/>
        <end position="857"/>
    </location>
</feature>
<feature type="region of interest" description="Disordered" evidence="1">
    <location>
        <begin position="291"/>
        <end position="438"/>
    </location>
</feature>
<evidence type="ECO:0000256" key="1">
    <source>
        <dbReference type="SAM" id="MobiDB-lite"/>
    </source>
</evidence>